<feature type="binding site" evidence="5">
    <location>
        <begin position="227"/>
        <end position="232"/>
    </location>
    <ligand>
        <name>NAD(+)</name>
        <dbReference type="ChEBI" id="CHEBI:57540"/>
    </ligand>
</feature>
<comment type="caution">
    <text evidence="5">Lacks conserved residue(s) required for the propagation of feature annotation.</text>
</comment>
<evidence type="ECO:0000256" key="6">
    <source>
        <dbReference type="PIRSR" id="PIRSR001109-1"/>
    </source>
</evidence>
<dbReference type="GO" id="GO:0006730">
    <property type="term" value="P:one-carbon metabolic process"/>
    <property type="evidence" value="ECO:0007669"/>
    <property type="project" value="UniProtKB-UniRule"/>
</dbReference>
<evidence type="ECO:0000259" key="10">
    <source>
        <dbReference type="SMART" id="SM00997"/>
    </source>
</evidence>
<keyword evidence="3 5" id="KW-0378">Hydrolase</keyword>
<evidence type="ECO:0000313" key="12">
    <source>
        <dbReference type="Proteomes" id="UP000229554"/>
    </source>
</evidence>
<evidence type="ECO:0000313" key="11">
    <source>
        <dbReference type="EMBL" id="PJE63003.1"/>
    </source>
</evidence>
<dbReference type="InterPro" id="IPR000043">
    <property type="entry name" value="Adenosylhomocysteinase-like"/>
</dbReference>
<feature type="binding site" evidence="7">
    <location>
        <begin position="229"/>
        <end position="234"/>
    </location>
    <ligand>
        <name>NAD(+)</name>
        <dbReference type="ChEBI" id="CHEBI:57540"/>
    </ligand>
</feature>
<organism evidence="11 12">
    <name type="scientific">Candidatus Roizmanbacteria bacterium CG10_big_fil_rev_8_21_14_0_10_39_6</name>
    <dbReference type="NCBI Taxonomy" id="1974853"/>
    <lineage>
        <taxon>Bacteria</taxon>
        <taxon>Candidatus Roizmaniibacteriota</taxon>
    </lineage>
</organism>
<dbReference type="GO" id="GO:0004013">
    <property type="term" value="F:adenosylhomocysteinase activity"/>
    <property type="evidence" value="ECO:0007669"/>
    <property type="project" value="UniProtKB-UniRule"/>
</dbReference>
<reference evidence="12" key="1">
    <citation type="submission" date="2017-09" db="EMBL/GenBank/DDBJ databases">
        <title>Depth-based differentiation of microbial function through sediment-hosted aquifers and enrichment of novel symbionts in the deep terrestrial subsurface.</title>
        <authorList>
            <person name="Probst A.J."/>
            <person name="Ladd B."/>
            <person name="Jarett J.K."/>
            <person name="Geller-Mcgrath D.E."/>
            <person name="Sieber C.M.K."/>
            <person name="Emerson J.B."/>
            <person name="Anantharaman K."/>
            <person name="Thomas B.C."/>
            <person name="Malmstrom R."/>
            <person name="Stieglmeier M."/>
            <person name="Klingl A."/>
            <person name="Woyke T."/>
            <person name="Ryan C.M."/>
            <person name="Banfield J.F."/>
        </authorList>
    </citation>
    <scope>NUCLEOTIDE SEQUENCE [LARGE SCALE GENOMIC DNA]</scope>
</reference>
<feature type="binding site" evidence="7">
    <location>
        <position position="359"/>
    </location>
    <ligand>
        <name>NAD(+)</name>
        <dbReference type="ChEBI" id="CHEBI:57540"/>
    </ligand>
</feature>
<gene>
    <name evidence="5" type="primary">ahcY</name>
    <name evidence="11" type="ORF">COU88_01900</name>
</gene>
<comment type="pathway">
    <text evidence="5 8">Amino-acid biosynthesis; L-homocysteine biosynthesis; L-homocysteine from S-adenosyl-L-homocysteine: step 1/1.</text>
</comment>
<evidence type="ECO:0000256" key="4">
    <source>
        <dbReference type="ARBA" id="ARBA00023027"/>
    </source>
</evidence>
<feature type="binding site" evidence="5 7">
    <location>
        <position position="352"/>
    </location>
    <ligand>
        <name>NAD(+)</name>
        <dbReference type="ChEBI" id="CHEBI:57540"/>
    </ligand>
</feature>
<comment type="subcellular location">
    <subcellularLocation>
        <location evidence="5">Cytoplasm</location>
    </subcellularLocation>
</comment>
<feature type="binding site" evidence="5 6">
    <location>
        <position position="125"/>
    </location>
    <ligand>
        <name>substrate</name>
    </ligand>
</feature>
<dbReference type="FunFam" id="3.40.50.720:FF:000004">
    <property type="entry name" value="Adenosylhomocysteinase"/>
    <property type="match status" value="1"/>
</dbReference>
<comment type="function">
    <text evidence="5">May play a key role in the regulation of the intracellular concentration of adenosylhomocysteine.</text>
</comment>
<dbReference type="Pfam" id="PF00670">
    <property type="entry name" value="AdoHcyase_NAD"/>
    <property type="match status" value="1"/>
</dbReference>
<dbReference type="PANTHER" id="PTHR23420">
    <property type="entry name" value="ADENOSYLHOMOCYSTEINASE"/>
    <property type="match status" value="1"/>
</dbReference>
<feature type="binding site" evidence="5 7">
    <location>
        <position position="250"/>
    </location>
    <ligand>
        <name>NAD(+)</name>
        <dbReference type="ChEBI" id="CHEBI:57540"/>
    </ligand>
</feature>
<dbReference type="GO" id="GO:0033353">
    <property type="term" value="P:S-adenosylmethionine cycle"/>
    <property type="evidence" value="ECO:0007669"/>
    <property type="project" value="TreeGrafter"/>
</dbReference>
<comment type="caution">
    <text evidence="11">The sequence shown here is derived from an EMBL/GenBank/DDBJ whole genome shotgun (WGS) entry which is preliminary data.</text>
</comment>
<dbReference type="SUPFAM" id="SSF52283">
    <property type="entry name" value="Formate/glycerate dehydrogenase catalytic domain-like"/>
    <property type="match status" value="1"/>
</dbReference>
<protein>
    <recommendedName>
        <fullName evidence="5">Adenosylhomocysteinase</fullName>
        <ecNumber evidence="5">3.13.2.1</ecNumber>
    </recommendedName>
    <alternativeName>
        <fullName evidence="5">S-adenosyl-L-homocysteine hydrolase</fullName>
        <shortName evidence="5">AdoHcyase</shortName>
    </alternativeName>
</protein>
<evidence type="ECO:0000256" key="1">
    <source>
        <dbReference type="ARBA" id="ARBA00007122"/>
    </source>
</evidence>
<feature type="binding site" evidence="5 6">
    <location>
        <position position="193"/>
    </location>
    <ligand>
        <name>substrate</name>
    </ligand>
</feature>
<dbReference type="EC" id="3.13.2.1" evidence="5"/>
<dbReference type="CDD" id="cd00401">
    <property type="entry name" value="SAHH"/>
    <property type="match status" value="1"/>
</dbReference>
<feature type="binding site" evidence="5 7">
    <location>
        <begin position="306"/>
        <end position="308"/>
    </location>
    <ligand>
        <name>NAD(+)</name>
        <dbReference type="ChEBI" id="CHEBI:57540"/>
    </ligand>
</feature>
<keyword evidence="5" id="KW-0963">Cytoplasm</keyword>
<evidence type="ECO:0000256" key="9">
    <source>
        <dbReference type="RuleBase" id="RU004166"/>
    </source>
</evidence>
<dbReference type="InterPro" id="IPR015878">
    <property type="entry name" value="Ado_hCys_hydrolase_NAD-bd"/>
</dbReference>
<dbReference type="UniPathway" id="UPA00314">
    <property type="reaction ID" value="UER00076"/>
</dbReference>
<evidence type="ECO:0000256" key="3">
    <source>
        <dbReference type="ARBA" id="ARBA00022801"/>
    </source>
</evidence>
<dbReference type="PIRSF" id="PIRSF001109">
    <property type="entry name" value="Ad_hcy_hydrolase"/>
    <property type="match status" value="1"/>
</dbReference>
<dbReference type="Pfam" id="PF05221">
    <property type="entry name" value="AdoHcyase"/>
    <property type="match status" value="1"/>
</dbReference>
<dbReference type="SUPFAM" id="SSF51735">
    <property type="entry name" value="NAD(P)-binding Rossmann-fold domains"/>
    <property type="match status" value="1"/>
</dbReference>
<dbReference type="Gene3D" id="3.40.50.720">
    <property type="entry name" value="NAD(P)-binding Rossmann-like Domain"/>
    <property type="match status" value="1"/>
</dbReference>
<feature type="binding site" evidence="5">
    <location>
        <position position="198"/>
    </location>
    <ligand>
        <name>NAD(+)</name>
        <dbReference type="ChEBI" id="CHEBI:57540"/>
    </ligand>
</feature>
<dbReference type="InterPro" id="IPR020082">
    <property type="entry name" value="S-Ado-L-homoCys_hydrolase_CS"/>
</dbReference>
<feature type="binding site" evidence="5 6">
    <location>
        <position position="163"/>
    </location>
    <ligand>
        <name>substrate</name>
    </ligand>
</feature>
<evidence type="ECO:0000256" key="2">
    <source>
        <dbReference type="ARBA" id="ARBA00022563"/>
    </source>
</evidence>
<sequence length="430" mass="47714">MNYSIADLKRAPKGKKRIDWACLRMPVLATIAARFSKTKPLKGLRIGACLHVTTETANLMITLKSAGASVYLCASNPLSTQDDTAAALVRYFNIPVFAIHGEDKKTYYRHLEHVLHIQPHITMDDGADLVSLLSTYAITEENKRYTINDKSNKSWDFYGSSEETTTGVIRLKAMEKDGALKIPVLAVNDSYTKYLFDNRYGTGQSTIDGILRATNILLAGKKVVVAGYGWCGRGFATRVRGMGAHVIVTEVDPVRALEAIMDGFQVMPMNKASKIGDLFVTLTGDKSVITLAHMRSMTNGAIVANSGHFNVEIEVDKLEKAAQSKREIRDNMVEYVLNGKKIYVLGEGRLINLAAAEGHPAEVMDLSFANQALAVEWLYKNRGTLSPRVYKLPEKLDTTVAKLKLKAMHIQYDTLTKEQKKYLNSWQEGT</sequence>
<dbReference type="NCBIfam" id="TIGR00936">
    <property type="entry name" value="ahcY"/>
    <property type="match status" value="1"/>
</dbReference>
<comment type="similarity">
    <text evidence="1 5 9">Belongs to the adenosylhomocysteinase family.</text>
</comment>
<dbReference type="GO" id="GO:0071269">
    <property type="term" value="P:L-homocysteine biosynthetic process"/>
    <property type="evidence" value="ECO:0007669"/>
    <property type="project" value="UniProtKB-UniRule"/>
</dbReference>
<feature type="domain" description="S-adenosyl-L-homocysteine hydrolase NAD binding" evidence="10">
    <location>
        <begin position="198"/>
        <end position="358"/>
    </location>
</feature>
<evidence type="ECO:0000256" key="8">
    <source>
        <dbReference type="RuleBase" id="RU000548"/>
    </source>
</evidence>
<dbReference type="SMART" id="SM00996">
    <property type="entry name" value="AdoHcyase"/>
    <property type="match status" value="1"/>
</dbReference>
<comment type="cofactor">
    <cofactor evidence="5 7 8">
        <name>NAD(+)</name>
        <dbReference type="ChEBI" id="CHEBI:57540"/>
    </cofactor>
    <text evidence="5 7 8">Binds 1 NAD(+) per subunit.</text>
</comment>
<feature type="binding site" evidence="5 7">
    <location>
        <begin position="164"/>
        <end position="166"/>
    </location>
    <ligand>
        <name>NAD(+)</name>
        <dbReference type="ChEBI" id="CHEBI:57540"/>
    </ligand>
</feature>
<dbReference type="InterPro" id="IPR042172">
    <property type="entry name" value="Adenosylhomocyst_ase-like_sf"/>
</dbReference>
<accession>A0A2M8KSX8</accession>
<feature type="binding site" evidence="5 6">
    <location>
        <position position="53"/>
    </location>
    <ligand>
        <name>substrate</name>
    </ligand>
</feature>
<dbReference type="Gene3D" id="3.40.50.1480">
    <property type="entry name" value="Adenosylhomocysteinase-like"/>
    <property type="match status" value="1"/>
</dbReference>
<keyword evidence="2 5" id="KW-0554">One-carbon metabolism</keyword>
<dbReference type="EMBL" id="PFED01000083">
    <property type="protein sequence ID" value="PJE63003.1"/>
    <property type="molecule type" value="Genomic_DNA"/>
</dbReference>
<feature type="binding site" evidence="5 6">
    <location>
        <position position="197"/>
    </location>
    <ligand>
        <name>substrate</name>
    </ligand>
</feature>
<dbReference type="InterPro" id="IPR036291">
    <property type="entry name" value="NAD(P)-bd_dom_sf"/>
</dbReference>
<dbReference type="PROSITE" id="PS00739">
    <property type="entry name" value="ADOHCYASE_2"/>
    <property type="match status" value="1"/>
</dbReference>
<evidence type="ECO:0000256" key="5">
    <source>
        <dbReference type="HAMAP-Rule" id="MF_00563"/>
    </source>
</evidence>
<dbReference type="NCBIfam" id="NF004005">
    <property type="entry name" value="PRK05476.2-3"/>
    <property type="match status" value="1"/>
</dbReference>
<comment type="catalytic activity">
    <reaction evidence="5 8">
        <text>S-adenosyl-L-homocysteine + H2O = L-homocysteine + adenosine</text>
        <dbReference type="Rhea" id="RHEA:21708"/>
        <dbReference type="ChEBI" id="CHEBI:15377"/>
        <dbReference type="ChEBI" id="CHEBI:16335"/>
        <dbReference type="ChEBI" id="CHEBI:57856"/>
        <dbReference type="ChEBI" id="CHEBI:58199"/>
        <dbReference type="EC" id="3.13.2.1"/>
    </reaction>
</comment>
<name>A0A2M8KSX8_9BACT</name>
<keyword evidence="4 5" id="KW-0520">NAD</keyword>
<proteinExistence type="inferred from homology"/>
<dbReference type="Proteomes" id="UP000229554">
    <property type="component" value="Unassembled WGS sequence"/>
</dbReference>
<dbReference type="HAMAP" id="MF_00563">
    <property type="entry name" value="AdoHcyase"/>
    <property type="match status" value="1"/>
</dbReference>
<dbReference type="PANTHER" id="PTHR23420:SF0">
    <property type="entry name" value="ADENOSYLHOMOCYSTEINASE"/>
    <property type="match status" value="1"/>
</dbReference>
<evidence type="ECO:0000256" key="7">
    <source>
        <dbReference type="PIRSR" id="PIRSR001109-2"/>
    </source>
</evidence>
<dbReference type="AlphaFoldDB" id="A0A2M8KSX8"/>
<dbReference type="SMART" id="SM00997">
    <property type="entry name" value="AdoHcyase_NAD"/>
    <property type="match status" value="1"/>
</dbReference>
<dbReference type="GO" id="GO:0005829">
    <property type="term" value="C:cytosol"/>
    <property type="evidence" value="ECO:0007669"/>
    <property type="project" value="TreeGrafter"/>
</dbReference>